<gene>
    <name evidence="6" type="ORF">GCM10009776_24860</name>
</gene>
<dbReference type="SUPFAM" id="SSF52540">
    <property type="entry name" value="P-loop containing nucleoside triphosphate hydrolases"/>
    <property type="match status" value="1"/>
</dbReference>
<evidence type="ECO:0000256" key="3">
    <source>
        <dbReference type="ARBA" id="ARBA00013368"/>
    </source>
</evidence>
<evidence type="ECO:0000256" key="2">
    <source>
        <dbReference type="ARBA" id="ARBA00011322"/>
    </source>
</evidence>
<evidence type="ECO:0000256" key="1">
    <source>
        <dbReference type="ARBA" id="ARBA00006930"/>
    </source>
</evidence>
<keyword evidence="7" id="KW-1185">Reference proteome</keyword>
<dbReference type="EMBL" id="BAAAOG010000004">
    <property type="protein sequence ID" value="GAA1961205.1"/>
    <property type="molecule type" value="Genomic_DNA"/>
</dbReference>
<dbReference type="PANTHER" id="PTHR32114">
    <property type="entry name" value="ABC TRANSPORTER ABCH.3"/>
    <property type="match status" value="1"/>
</dbReference>
<keyword evidence="4" id="KW-0175">Coiled coil</keyword>
<dbReference type="InterPro" id="IPR038729">
    <property type="entry name" value="Rad50/SbcC_AAA"/>
</dbReference>
<dbReference type="RefSeq" id="WP_344095093.1">
    <property type="nucleotide sequence ID" value="NZ_BAAAOG010000004.1"/>
</dbReference>
<organism evidence="6 7">
    <name type="scientific">Microbacterium deminutum</name>
    <dbReference type="NCBI Taxonomy" id="344164"/>
    <lineage>
        <taxon>Bacteria</taxon>
        <taxon>Bacillati</taxon>
        <taxon>Actinomycetota</taxon>
        <taxon>Actinomycetes</taxon>
        <taxon>Micrococcales</taxon>
        <taxon>Microbacteriaceae</taxon>
        <taxon>Microbacterium</taxon>
    </lineage>
</organism>
<comment type="caution">
    <text evidence="6">The sequence shown here is derived from an EMBL/GenBank/DDBJ whole genome shotgun (WGS) entry which is preliminary data.</text>
</comment>
<accession>A0ABP5CBW4</accession>
<dbReference type="Proteomes" id="UP001499933">
    <property type="component" value="Unassembled WGS sequence"/>
</dbReference>
<name>A0ABP5CBW4_9MICO</name>
<dbReference type="Pfam" id="PF13476">
    <property type="entry name" value="AAA_23"/>
    <property type="match status" value="1"/>
</dbReference>
<feature type="coiled-coil region" evidence="4">
    <location>
        <begin position="587"/>
        <end position="624"/>
    </location>
</feature>
<sequence>MKLHRLELEGFGPFRERQTIDFDLFDAHGLFLISGRTGAGKSSILDGVCYALYGTAPRYDGGDRGLRSDHCDPDEPTEVRLEFTAGGHRWRVTRSPEYDRPKARGDGMTTQKSAVLVEQLAGGEWTGRTTRHREAGDLLDEILGLNRDQFQQVILLAQNRFAEFLLARNDDRQALLRTLFGTRRYEEYEKAFEQRRRTAQLVLDADRALLHSQLDNAESIVADNNLAGASGDSAAAEDSDPPALVDSDADRLSAVQRAVPRARYRADESARRRGEAEDEHDAALAAFGARSVLRKRQEERLASRLALSALEARGLDTAADRMRLDRARSAEALRAPVESAAHARTVAARAAEIEGAARAAWIAAGGADADSSALRTLVDAIAGDLAVWANAAATERTLPALESARARADESVAALETALSALGAGRAARAARIAVIEPELADAEAAAPALDPARELLESAVTRLAAGQDAERLSQVARTAEVAHLSAVADLELASAAVRNLLERRLDGFAGELADGLTDGEPCPVCGSVEHPHLAAAAAEPITDDAIALAEAALDAANRAASVASAKARTARAAHADAAARAGGQTLPRLEAAHSEAEERLKRAVAAADAIARHKRELRDLRETDASAGREREILASRLSDEREARAETIQRLNAAHEAVDAARGSFAAVADRIASAKHRRDMARTLADAADDRARGEAAAAEAEIDRDERLTGSDFADAAAAVEAMLDPAAQQLLAERVRTHEVALTTERERLLALETELAGAPDELVDLDEAAATASLARETWNAAVATAARDAEVAAQLADAASRAATAHVAAQDRQAECRLIVGLADAVAGRNDSRMDLETFVLAAELEEIVQAANLRLEAMSSGRYLLQHTDAVGARKVASGLGIAVFDAYTGQARPAQSLSGGETFLASLALALGLAEVVTARAGGVRLDTLFIDEGFGSLDEQSLDLAMRTLDELRQGGRTVGLISHVAAMKEQLPAQLVVEPTSQGPSVIRQDAGVPA</sequence>
<dbReference type="InterPro" id="IPR027417">
    <property type="entry name" value="P-loop_NTPase"/>
</dbReference>
<dbReference type="PANTHER" id="PTHR32114:SF2">
    <property type="entry name" value="ABC TRANSPORTER ABCH.3"/>
    <property type="match status" value="1"/>
</dbReference>
<comment type="similarity">
    <text evidence="1">Belongs to the SMC family. SbcC subfamily.</text>
</comment>
<dbReference type="Gene3D" id="3.40.50.300">
    <property type="entry name" value="P-loop containing nucleotide triphosphate hydrolases"/>
    <property type="match status" value="2"/>
</dbReference>
<evidence type="ECO:0000313" key="6">
    <source>
        <dbReference type="EMBL" id="GAA1961205.1"/>
    </source>
</evidence>
<dbReference type="Pfam" id="PF13558">
    <property type="entry name" value="SbcC_Walker_B"/>
    <property type="match status" value="1"/>
</dbReference>
<protein>
    <recommendedName>
        <fullName evidence="3">Nuclease SbcCD subunit C</fullName>
    </recommendedName>
</protein>
<evidence type="ECO:0000256" key="4">
    <source>
        <dbReference type="SAM" id="Coils"/>
    </source>
</evidence>
<proteinExistence type="inferred from homology"/>
<evidence type="ECO:0000313" key="7">
    <source>
        <dbReference type="Proteomes" id="UP001499933"/>
    </source>
</evidence>
<feature type="domain" description="Rad50/SbcC-type AAA" evidence="5">
    <location>
        <begin position="5"/>
        <end position="203"/>
    </location>
</feature>
<evidence type="ECO:0000259" key="5">
    <source>
        <dbReference type="Pfam" id="PF13476"/>
    </source>
</evidence>
<comment type="subunit">
    <text evidence="2">Heterodimer of SbcC and SbcD.</text>
</comment>
<reference evidence="7" key="1">
    <citation type="journal article" date="2019" name="Int. J. Syst. Evol. Microbiol.">
        <title>The Global Catalogue of Microorganisms (GCM) 10K type strain sequencing project: providing services to taxonomists for standard genome sequencing and annotation.</title>
        <authorList>
            <consortium name="The Broad Institute Genomics Platform"/>
            <consortium name="The Broad Institute Genome Sequencing Center for Infectious Disease"/>
            <person name="Wu L."/>
            <person name="Ma J."/>
        </authorList>
    </citation>
    <scope>NUCLEOTIDE SEQUENCE [LARGE SCALE GENOMIC DNA]</scope>
    <source>
        <strain evidence="7">JCM 14901</strain>
    </source>
</reference>